<dbReference type="CDD" id="cd06170">
    <property type="entry name" value="LuxR_C_like"/>
    <property type="match status" value="1"/>
</dbReference>
<comment type="caution">
    <text evidence="4">The sequence shown here is derived from an EMBL/GenBank/DDBJ whole genome shotgun (WGS) entry which is preliminary data.</text>
</comment>
<dbReference type="Pfam" id="PF00196">
    <property type="entry name" value="GerE"/>
    <property type="match status" value="1"/>
</dbReference>
<dbReference type="InterPro" id="IPR036388">
    <property type="entry name" value="WH-like_DNA-bd_sf"/>
</dbReference>
<dbReference type="InterPro" id="IPR000792">
    <property type="entry name" value="Tscrpt_reg_LuxR_C"/>
</dbReference>
<dbReference type="SUPFAM" id="SSF52540">
    <property type="entry name" value="P-loop containing nucleoside triphosphate hydrolases"/>
    <property type="match status" value="1"/>
</dbReference>
<dbReference type="PROSITE" id="PS50043">
    <property type="entry name" value="HTH_LUXR_2"/>
    <property type="match status" value="1"/>
</dbReference>
<evidence type="ECO:0000259" key="3">
    <source>
        <dbReference type="PROSITE" id="PS50043"/>
    </source>
</evidence>
<dbReference type="GO" id="GO:0005524">
    <property type="term" value="F:ATP binding"/>
    <property type="evidence" value="ECO:0007669"/>
    <property type="project" value="UniProtKB-KW"/>
</dbReference>
<dbReference type="AlphaFoldDB" id="A0A561EXM9"/>
<accession>A0A561EXM9</accession>
<gene>
    <name evidence="4" type="ORF">FB465_5522</name>
</gene>
<dbReference type="SMART" id="SM00421">
    <property type="entry name" value="HTH_LUXR"/>
    <property type="match status" value="1"/>
</dbReference>
<dbReference type="PANTHER" id="PTHR16305:SF35">
    <property type="entry name" value="TRANSCRIPTIONAL ACTIVATOR DOMAIN"/>
    <property type="match status" value="1"/>
</dbReference>
<dbReference type="Pfam" id="PF13191">
    <property type="entry name" value="AAA_16"/>
    <property type="match status" value="1"/>
</dbReference>
<dbReference type="InterPro" id="IPR041664">
    <property type="entry name" value="AAA_16"/>
</dbReference>
<dbReference type="GO" id="GO:0003677">
    <property type="term" value="F:DNA binding"/>
    <property type="evidence" value="ECO:0007669"/>
    <property type="project" value="InterPro"/>
</dbReference>
<dbReference type="PANTHER" id="PTHR16305">
    <property type="entry name" value="TESTICULAR SOLUBLE ADENYLYL CYCLASE"/>
    <property type="match status" value="1"/>
</dbReference>
<dbReference type="Gene3D" id="1.10.10.10">
    <property type="entry name" value="Winged helix-like DNA-binding domain superfamily/Winged helix DNA-binding domain"/>
    <property type="match status" value="1"/>
</dbReference>
<feature type="domain" description="HTH luxR-type" evidence="3">
    <location>
        <begin position="890"/>
        <end position="955"/>
    </location>
</feature>
<dbReference type="RefSeq" id="WP_246192864.1">
    <property type="nucleotide sequence ID" value="NZ_BAAABR010000047.1"/>
</dbReference>
<proteinExistence type="predicted"/>
<dbReference type="SUPFAM" id="SSF46894">
    <property type="entry name" value="C-terminal effector domain of the bipartite response regulators"/>
    <property type="match status" value="1"/>
</dbReference>
<dbReference type="GO" id="GO:0005737">
    <property type="term" value="C:cytoplasm"/>
    <property type="evidence" value="ECO:0007669"/>
    <property type="project" value="TreeGrafter"/>
</dbReference>
<protein>
    <submittedName>
        <fullName evidence="4">Putative ATPase</fullName>
    </submittedName>
</protein>
<dbReference type="PROSITE" id="PS00622">
    <property type="entry name" value="HTH_LUXR_1"/>
    <property type="match status" value="1"/>
</dbReference>
<reference evidence="4 5" key="1">
    <citation type="submission" date="2019-06" db="EMBL/GenBank/DDBJ databases">
        <title>Sequencing the genomes of 1000 actinobacteria strains.</title>
        <authorList>
            <person name="Klenk H.-P."/>
        </authorList>
    </citation>
    <scope>NUCLEOTIDE SEQUENCE [LARGE SCALE GENOMIC DNA]</scope>
    <source>
        <strain evidence="4 5">DSM 41649</strain>
    </source>
</reference>
<evidence type="ECO:0000256" key="1">
    <source>
        <dbReference type="ARBA" id="ARBA00022741"/>
    </source>
</evidence>
<evidence type="ECO:0000313" key="4">
    <source>
        <dbReference type="EMBL" id="TWE20372.1"/>
    </source>
</evidence>
<dbReference type="EMBL" id="VIVR01000001">
    <property type="protein sequence ID" value="TWE20372.1"/>
    <property type="molecule type" value="Genomic_DNA"/>
</dbReference>
<keyword evidence="2" id="KW-0067">ATP-binding</keyword>
<dbReference type="InterPro" id="IPR027417">
    <property type="entry name" value="P-loop_NTPase"/>
</dbReference>
<dbReference type="Proteomes" id="UP000318416">
    <property type="component" value="Unassembled WGS sequence"/>
</dbReference>
<keyword evidence="1" id="KW-0547">Nucleotide-binding</keyword>
<evidence type="ECO:0000313" key="5">
    <source>
        <dbReference type="Proteomes" id="UP000318416"/>
    </source>
</evidence>
<dbReference type="InterPro" id="IPR016032">
    <property type="entry name" value="Sig_transdc_resp-reg_C-effctor"/>
</dbReference>
<dbReference type="GO" id="GO:0004016">
    <property type="term" value="F:adenylate cyclase activity"/>
    <property type="evidence" value="ECO:0007669"/>
    <property type="project" value="TreeGrafter"/>
</dbReference>
<dbReference type="PRINTS" id="PR00038">
    <property type="entry name" value="HTHLUXR"/>
</dbReference>
<name>A0A561EXM9_9ACTN</name>
<sequence length="957" mass="102615">MARVLDRSAASSGGSFTFVGRRRELGLLLAAVRHPPAVVLVEGEAGIGKSRLVREAAETLVGENRRVLVGYCQPLREPFPYGPVVDALRKAGGWLPTSGIPPTAGALAPLLPDLAERLPPPPPRPEDPHAERHQLVQAVHSFLGAIGPAVLVVEDLHWVDEATRELLLLLARDLPEQLSLVLTYRAEDLPPKTPVLGSAYRRPPGASGTAIRLAPLAEQDVQELAAAALGPYATPELAAVLYHRSEGLPLVAEEDLITLCEHGRQPASAAAELERAEVPRGLHEAVTERLEALSPGGAAIVEAAAVLAVPAAESLLADVAGLDPEQGAQALTEALRFSVLRETGSGQYVFRHVLAQQVAYGHIPGPRRVRLHRQAIKELESRSPAPLVQIAHHTLALGDREAWFRRAEAAADQAITLGDTGTGAALLHQILEQPRLGDDLRSRAALALARIAVNGADYTANATLLRRILADPQLPEATRGEIRLALALLMVNQAGDRAGYRELERCIEDLATRPARAARAMIALAMNERDGASDQAWAWMNRAEDTIRDSPDEAIRASVRATRLSLLARDGDPAVWQLLEELPRRAEDTEILRQTTRALYNVGEIAIELGHDRSAAALLAESRQLAQRAGIPHLECYSRIALLRLDGLAGRWSDLEERFAALGSEYPDVAMAGVEQALLFGLLAAARGQRARALEQFTAAAEYGERESQVTGALRAAAGLVAVRLAQSAPEDAWAIAGPATAVLRRAGAWARATGLVPVAVEAALSCGHRRAAEQLADDAERGLSGRDAPGAVAELRLARGLLLDDGEPALAAEHFAHAQRSWQEIGRPYEAARAAECHGRALRSHPEVAVGHLTEAVDTFTRLGATADAARCRHLLLDLGLVRPPVRGRRGYGDRLSPRERQVAELLARGATNQDIAEALFLSPRTVEQHVAHVLKKLDTTRKAVGTALPEKDEAG</sequence>
<keyword evidence="5" id="KW-1185">Reference proteome</keyword>
<dbReference type="GO" id="GO:0006355">
    <property type="term" value="P:regulation of DNA-templated transcription"/>
    <property type="evidence" value="ECO:0007669"/>
    <property type="project" value="InterPro"/>
</dbReference>
<organism evidence="4 5">
    <name type="scientific">Kitasatospora atroaurantiaca</name>
    <dbReference type="NCBI Taxonomy" id="285545"/>
    <lineage>
        <taxon>Bacteria</taxon>
        <taxon>Bacillati</taxon>
        <taxon>Actinomycetota</taxon>
        <taxon>Actinomycetes</taxon>
        <taxon>Kitasatosporales</taxon>
        <taxon>Streptomycetaceae</taxon>
        <taxon>Kitasatospora</taxon>
    </lineage>
</organism>
<evidence type="ECO:0000256" key="2">
    <source>
        <dbReference type="ARBA" id="ARBA00022840"/>
    </source>
</evidence>